<dbReference type="InterPro" id="IPR027417">
    <property type="entry name" value="P-loop_NTPase"/>
</dbReference>
<accession>A0A330LMD3</accession>
<evidence type="ECO:0000313" key="6">
    <source>
        <dbReference type="Proteomes" id="UP000250163"/>
    </source>
</evidence>
<dbReference type="Pfam" id="PF01268">
    <property type="entry name" value="FTHFS"/>
    <property type="match status" value="1"/>
</dbReference>
<keyword evidence="4" id="KW-0067">ATP-binding</keyword>
<name>A0A330LMD3_9GAMM</name>
<dbReference type="InterPro" id="IPR000559">
    <property type="entry name" value="Formate_THF_ligase"/>
</dbReference>
<dbReference type="KEGG" id="mya:MORIYA_1686"/>
<gene>
    <name evidence="5" type="ORF">MORIYA_1686</name>
</gene>
<reference evidence="6" key="1">
    <citation type="submission" date="2018-05" db="EMBL/GenBank/DDBJ databases">
        <authorList>
            <person name="Cea G.-C."/>
            <person name="William W."/>
        </authorList>
    </citation>
    <scope>NUCLEOTIDE SEQUENCE [LARGE SCALE GENOMIC DNA]</scope>
    <source>
        <strain evidence="6">DB21MT 5</strain>
    </source>
</reference>
<organism evidence="5 6">
    <name type="scientific">Moritella yayanosii</name>
    <dbReference type="NCBI Taxonomy" id="69539"/>
    <lineage>
        <taxon>Bacteria</taxon>
        <taxon>Pseudomonadati</taxon>
        <taxon>Pseudomonadota</taxon>
        <taxon>Gammaproteobacteria</taxon>
        <taxon>Alteromonadales</taxon>
        <taxon>Moritellaceae</taxon>
        <taxon>Moritella</taxon>
    </lineage>
</organism>
<dbReference type="SUPFAM" id="SSF52540">
    <property type="entry name" value="P-loop containing nucleoside triphosphate hydrolases"/>
    <property type="match status" value="1"/>
</dbReference>
<dbReference type="EMBL" id="LS483250">
    <property type="protein sequence ID" value="SQD78164.1"/>
    <property type="molecule type" value="Genomic_DNA"/>
</dbReference>
<evidence type="ECO:0000256" key="1">
    <source>
        <dbReference type="ARBA" id="ARBA00022563"/>
    </source>
</evidence>
<keyword evidence="6" id="KW-1185">Reference proteome</keyword>
<dbReference type="GO" id="GO:0006730">
    <property type="term" value="P:one-carbon metabolic process"/>
    <property type="evidence" value="ECO:0007669"/>
    <property type="project" value="UniProtKB-KW"/>
</dbReference>
<dbReference type="GO" id="GO:0005524">
    <property type="term" value="F:ATP binding"/>
    <property type="evidence" value="ECO:0007669"/>
    <property type="project" value="UniProtKB-KW"/>
</dbReference>
<sequence length="88" mass="9555">MHKFDTLGFSHLPLCIAKTPMSISHDPSIKGVPTNFELPIAELRLNAGASFITALVGKVMTMPGLNIKPNYRNIDIDIDEAGHIIGLD</sequence>
<dbReference type="Proteomes" id="UP000250163">
    <property type="component" value="Chromosome MORIYA"/>
</dbReference>
<keyword evidence="1" id="KW-0554">One-carbon metabolism</keyword>
<keyword evidence="3" id="KW-0547">Nucleotide-binding</keyword>
<keyword evidence="2" id="KW-0436">Ligase</keyword>
<dbReference type="GO" id="GO:0004329">
    <property type="term" value="F:formate-tetrahydrofolate ligase activity"/>
    <property type="evidence" value="ECO:0007669"/>
    <property type="project" value="InterPro"/>
</dbReference>
<dbReference type="Gene3D" id="3.10.410.10">
    <property type="entry name" value="Formyltetrahydrofolate synthetase, domain 3"/>
    <property type="match status" value="1"/>
</dbReference>
<proteinExistence type="predicted"/>
<evidence type="ECO:0000256" key="4">
    <source>
        <dbReference type="ARBA" id="ARBA00022840"/>
    </source>
</evidence>
<protein>
    <recommendedName>
        <fullName evidence="7">Formate--tetrahydrofolate ligase</fullName>
    </recommendedName>
</protein>
<evidence type="ECO:0000313" key="5">
    <source>
        <dbReference type="EMBL" id="SQD78164.1"/>
    </source>
</evidence>
<evidence type="ECO:0008006" key="7">
    <source>
        <dbReference type="Google" id="ProtNLM"/>
    </source>
</evidence>
<evidence type="ECO:0000256" key="2">
    <source>
        <dbReference type="ARBA" id="ARBA00022598"/>
    </source>
</evidence>
<dbReference type="AlphaFoldDB" id="A0A330LMD3"/>
<evidence type="ECO:0000256" key="3">
    <source>
        <dbReference type="ARBA" id="ARBA00022741"/>
    </source>
</evidence>